<dbReference type="PANTHER" id="PTHR33744">
    <property type="entry name" value="CARBOHYDRATE DIACID REGULATOR"/>
    <property type="match status" value="1"/>
</dbReference>
<accession>A0ABW7Z543</accession>
<dbReference type="Pfam" id="PF14361">
    <property type="entry name" value="RsbRD_N"/>
    <property type="match status" value="1"/>
</dbReference>
<keyword evidence="4" id="KW-1185">Reference proteome</keyword>
<proteinExistence type="predicted"/>
<evidence type="ECO:0000259" key="2">
    <source>
        <dbReference type="Pfam" id="PF14361"/>
    </source>
</evidence>
<dbReference type="InterPro" id="IPR051448">
    <property type="entry name" value="CdaR-like_regulators"/>
</dbReference>
<protein>
    <submittedName>
        <fullName evidence="3">PucR family transcriptional regulator</fullName>
    </submittedName>
</protein>
<feature type="domain" description="RsbT co-antagonist protein RsbRD N-terminal" evidence="2">
    <location>
        <begin position="22"/>
        <end position="160"/>
    </location>
</feature>
<evidence type="ECO:0000313" key="3">
    <source>
        <dbReference type="EMBL" id="MFI6503303.1"/>
    </source>
</evidence>
<sequence>MGEPLRVAGRAVHELLDRQKARLARELVAAFVAEIPFYRELPVEELSDDIFRITELNLRLVARLFRERRPPTPEELEPSCASAARRAQEGVPLEAILSAYHLGAGRIWELVTEGARPDEVADALAAGRLMLAFTEAVTAAVCTAYQQERESMVSQEQHARHAAITALLSGEPPSGAGIRLAARYLVLAVSLGAHPDERRGAVAARRKLHRVRQAVQKRTSEPVLSLLEPAGGVILAPGLDWCGAGALVAAMAEAAGAEVRAAAEVAAPEGVAAAARLAQEVLDVVHLFHHPPGLYRLADVLLEYQLTRPSEAMRGLATLLDPLTDNPDLLQTLTVYLETGLDRRRTAERLHVHPNTVDYRLRRAVTLTGLDPVDPAQLQSIGAALAARRVTNRPGPAPSSAS</sequence>
<dbReference type="RefSeq" id="WP_397089090.1">
    <property type="nucleotide sequence ID" value="NZ_JBITGY010000011.1"/>
</dbReference>
<dbReference type="InterPro" id="IPR042070">
    <property type="entry name" value="PucR_C-HTH_sf"/>
</dbReference>
<dbReference type="InterPro" id="IPR025751">
    <property type="entry name" value="RsbRD_N_dom"/>
</dbReference>
<gene>
    <name evidence="3" type="ORF">ACIBG2_38380</name>
</gene>
<comment type="caution">
    <text evidence="3">The sequence shown here is derived from an EMBL/GenBank/DDBJ whole genome shotgun (WGS) entry which is preliminary data.</text>
</comment>
<dbReference type="Pfam" id="PF13556">
    <property type="entry name" value="HTH_30"/>
    <property type="match status" value="1"/>
</dbReference>
<dbReference type="PANTHER" id="PTHR33744:SF1">
    <property type="entry name" value="DNA-BINDING TRANSCRIPTIONAL ACTIVATOR ADER"/>
    <property type="match status" value="1"/>
</dbReference>
<dbReference type="EMBL" id="JBITGY010000011">
    <property type="protein sequence ID" value="MFI6503303.1"/>
    <property type="molecule type" value="Genomic_DNA"/>
</dbReference>
<evidence type="ECO:0000313" key="4">
    <source>
        <dbReference type="Proteomes" id="UP001612741"/>
    </source>
</evidence>
<feature type="domain" description="PucR C-terminal helix-turn-helix" evidence="1">
    <location>
        <begin position="329"/>
        <end position="387"/>
    </location>
</feature>
<dbReference type="Gene3D" id="1.10.10.2840">
    <property type="entry name" value="PucR C-terminal helix-turn-helix domain"/>
    <property type="match status" value="1"/>
</dbReference>
<name>A0ABW7Z543_9ACTN</name>
<organism evidence="3 4">
    <name type="scientific">Nonomuraea typhae</name>
    <dbReference type="NCBI Taxonomy" id="2603600"/>
    <lineage>
        <taxon>Bacteria</taxon>
        <taxon>Bacillati</taxon>
        <taxon>Actinomycetota</taxon>
        <taxon>Actinomycetes</taxon>
        <taxon>Streptosporangiales</taxon>
        <taxon>Streptosporangiaceae</taxon>
        <taxon>Nonomuraea</taxon>
    </lineage>
</organism>
<dbReference type="Proteomes" id="UP001612741">
    <property type="component" value="Unassembled WGS sequence"/>
</dbReference>
<reference evidence="3 4" key="1">
    <citation type="submission" date="2024-10" db="EMBL/GenBank/DDBJ databases">
        <title>The Natural Products Discovery Center: Release of the First 8490 Sequenced Strains for Exploring Actinobacteria Biosynthetic Diversity.</title>
        <authorList>
            <person name="Kalkreuter E."/>
            <person name="Kautsar S.A."/>
            <person name="Yang D."/>
            <person name="Bader C.D."/>
            <person name="Teijaro C.N."/>
            <person name="Fluegel L."/>
            <person name="Davis C.M."/>
            <person name="Simpson J.R."/>
            <person name="Lauterbach L."/>
            <person name="Steele A.D."/>
            <person name="Gui C."/>
            <person name="Meng S."/>
            <person name="Li G."/>
            <person name="Viehrig K."/>
            <person name="Ye F."/>
            <person name="Su P."/>
            <person name="Kiefer A.F."/>
            <person name="Nichols A."/>
            <person name="Cepeda A.J."/>
            <person name="Yan W."/>
            <person name="Fan B."/>
            <person name="Jiang Y."/>
            <person name="Adhikari A."/>
            <person name="Zheng C.-J."/>
            <person name="Schuster L."/>
            <person name="Cowan T.M."/>
            <person name="Smanski M.J."/>
            <person name="Chevrette M.G."/>
            <person name="De Carvalho L.P.S."/>
            <person name="Shen B."/>
        </authorList>
    </citation>
    <scope>NUCLEOTIDE SEQUENCE [LARGE SCALE GENOMIC DNA]</scope>
    <source>
        <strain evidence="3 4">NPDC050545</strain>
    </source>
</reference>
<dbReference type="InterPro" id="IPR025736">
    <property type="entry name" value="PucR_C-HTH_dom"/>
</dbReference>
<evidence type="ECO:0000259" key="1">
    <source>
        <dbReference type="Pfam" id="PF13556"/>
    </source>
</evidence>